<keyword evidence="2" id="KW-0472">Membrane</keyword>
<feature type="region of interest" description="Disordered" evidence="1">
    <location>
        <begin position="217"/>
        <end position="239"/>
    </location>
</feature>
<feature type="transmembrane region" description="Helical" evidence="2">
    <location>
        <begin position="104"/>
        <end position="129"/>
    </location>
</feature>
<accession>A0A0G4F5W0</accession>
<protein>
    <submittedName>
        <fullName evidence="3">Uncharacterized protein</fullName>
    </submittedName>
</protein>
<dbReference type="VEuPathDB" id="CryptoDB:Cvel_2785"/>
<sequence>MQLALSGFTDPELNGQYVPQYAVTGKDMYQNHNGLKLYWGANPDQWTISEATDGQSPKAYIATEKNPPPSGTWTEYVNGVKGAVTVKSQCHAAPTEEYPGGLPVWAWIFVALGGLLVLGAIAFLVYWFWPCGFDSEEGEETEEKGGLCGWCDCGGDDDEEEYDETQVFEMEANATEEEVETGEAGAPLLVMNRGLGQSQAVPQGGYYAQDGQPQPFYPGYYPANPAERAWPAPEDGDGV</sequence>
<evidence type="ECO:0000256" key="1">
    <source>
        <dbReference type="SAM" id="MobiDB-lite"/>
    </source>
</evidence>
<evidence type="ECO:0000256" key="2">
    <source>
        <dbReference type="SAM" id="Phobius"/>
    </source>
</evidence>
<name>A0A0G4F5W0_9ALVE</name>
<keyword evidence="2" id="KW-0812">Transmembrane</keyword>
<reference evidence="3" key="1">
    <citation type="submission" date="2014-11" db="EMBL/GenBank/DDBJ databases">
        <authorList>
            <person name="Otto D Thomas"/>
            <person name="Naeem Raeece"/>
        </authorList>
    </citation>
    <scope>NUCLEOTIDE SEQUENCE</scope>
</reference>
<dbReference type="EMBL" id="CDMZ01000144">
    <property type="protein sequence ID" value="CEM07756.1"/>
    <property type="molecule type" value="Genomic_DNA"/>
</dbReference>
<dbReference type="AlphaFoldDB" id="A0A0G4F5W0"/>
<proteinExistence type="predicted"/>
<gene>
    <name evidence="3" type="ORF">Cvel_2785</name>
</gene>
<organism evidence="3">
    <name type="scientific">Chromera velia CCMP2878</name>
    <dbReference type="NCBI Taxonomy" id="1169474"/>
    <lineage>
        <taxon>Eukaryota</taxon>
        <taxon>Sar</taxon>
        <taxon>Alveolata</taxon>
        <taxon>Colpodellida</taxon>
        <taxon>Chromeraceae</taxon>
        <taxon>Chromera</taxon>
    </lineage>
</organism>
<keyword evidence="2" id="KW-1133">Transmembrane helix</keyword>
<evidence type="ECO:0000313" key="3">
    <source>
        <dbReference type="EMBL" id="CEM07756.1"/>
    </source>
</evidence>